<comment type="function">
    <text evidence="9">Part of the tripartite ATP-independent periplasmic (TRAP) transport system.</text>
</comment>
<feature type="domain" description="Tripartite ATP-independent periplasmic transporters DctQ component" evidence="10">
    <location>
        <begin position="46"/>
        <end position="176"/>
    </location>
</feature>
<keyword evidence="5 9" id="KW-0812">Transmembrane</keyword>
<dbReference type="EMBL" id="JMQM01000003">
    <property type="protein sequence ID" value="KFB08183.1"/>
    <property type="molecule type" value="Genomic_DNA"/>
</dbReference>
<evidence type="ECO:0000256" key="4">
    <source>
        <dbReference type="ARBA" id="ARBA00022519"/>
    </source>
</evidence>
<evidence type="ECO:0000256" key="2">
    <source>
        <dbReference type="ARBA" id="ARBA00022448"/>
    </source>
</evidence>
<comment type="caution">
    <text evidence="11">The sequence shown here is derived from an EMBL/GenBank/DDBJ whole genome shotgun (WGS) entry which is preliminary data.</text>
</comment>
<keyword evidence="6 9" id="KW-1133">Transmembrane helix</keyword>
<dbReference type="PANTHER" id="PTHR35011:SF4">
    <property type="entry name" value="SLL1102 PROTEIN"/>
    <property type="match status" value="1"/>
</dbReference>
<reference evidence="11 12" key="1">
    <citation type="submission" date="2014-05" db="EMBL/GenBank/DDBJ databases">
        <title>Draft Genome Sequence of Nitratireductor basaltis Strain UMTGB225, A Marine Bacterium Isolated from Green Barrel Tunicate.</title>
        <authorList>
            <person name="Gan H.Y."/>
        </authorList>
    </citation>
    <scope>NUCLEOTIDE SEQUENCE [LARGE SCALE GENOMIC DNA]</scope>
    <source>
        <strain evidence="11 12">UMTGB225</strain>
    </source>
</reference>
<feature type="transmembrane region" description="Helical" evidence="9">
    <location>
        <begin position="162"/>
        <end position="183"/>
    </location>
</feature>
<sequence length="188" mass="21200">MENKDEVLAVEAVTGEKRKAIAEAGILGNIIDRVGLVFALCFIVSMSILILEIFMRYVLNSPTLWAHETTIFLCAIAFIYGGVYCAAHDRHIRVVLIYDMVGPKMRRMLDVVISLVCFFSAAFFAYASWLMVARSVWSPDGAIRLERTGSAWNPPYPALLKLFMLAMLLVLAVQFIILAYNYARKPQR</sequence>
<dbReference type="eggNOG" id="COG3090">
    <property type="taxonomic scope" value="Bacteria"/>
</dbReference>
<evidence type="ECO:0000256" key="1">
    <source>
        <dbReference type="ARBA" id="ARBA00004429"/>
    </source>
</evidence>
<evidence type="ECO:0000256" key="9">
    <source>
        <dbReference type="RuleBase" id="RU369079"/>
    </source>
</evidence>
<evidence type="ECO:0000256" key="6">
    <source>
        <dbReference type="ARBA" id="ARBA00022989"/>
    </source>
</evidence>
<accession>A0A084U5E7</accession>
<dbReference type="Proteomes" id="UP000053675">
    <property type="component" value="Unassembled WGS sequence"/>
</dbReference>
<keyword evidence="7 9" id="KW-0472">Membrane</keyword>
<dbReference type="RefSeq" id="WP_244444634.1">
    <property type="nucleotide sequence ID" value="NZ_JMQM01000003.1"/>
</dbReference>
<dbReference type="PATRIC" id="fig|472175.3.peg.3390"/>
<dbReference type="PANTHER" id="PTHR35011">
    <property type="entry name" value="2,3-DIKETO-L-GULONATE TRAP TRANSPORTER SMALL PERMEASE PROTEIN YIAM"/>
    <property type="match status" value="1"/>
</dbReference>
<feature type="transmembrane region" description="Helical" evidence="9">
    <location>
        <begin position="36"/>
        <end position="59"/>
    </location>
</feature>
<feature type="transmembrane region" description="Helical" evidence="9">
    <location>
        <begin position="108"/>
        <end position="129"/>
    </location>
</feature>
<evidence type="ECO:0000259" key="10">
    <source>
        <dbReference type="Pfam" id="PF04290"/>
    </source>
</evidence>
<evidence type="ECO:0000256" key="8">
    <source>
        <dbReference type="ARBA" id="ARBA00038436"/>
    </source>
</evidence>
<dbReference type="STRING" id="472175.EL18_03393"/>
<comment type="subcellular location">
    <subcellularLocation>
        <location evidence="1 9">Cell inner membrane</location>
        <topology evidence="1 9">Multi-pass membrane protein</topology>
    </subcellularLocation>
</comment>
<keyword evidence="2 9" id="KW-0813">Transport</keyword>
<evidence type="ECO:0000256" key="7">
    <source>
        <dbReference type="ARBA" id="ARBA00023136"/>
    </source>
</evidence>
<keyword evidence="4 9" id="KW-0997">Cell inner membrane</keyword>
<dbReference type="GO" id="GO:0022857">
    <property type="term" value="F:transmembrane transporter activity"/>
    <property type="evidence" value="ECO:0007669"/>
    <property type="project" value="UniProtKB-UniRule"/>
</dbReference>
<protein>
    <recommendedName>
        <fullName evidence="9">TRAP transporter small permease protein</fullName>
    </recommendedName>
</protein>
<dbReference type="AlphaFoldDB" id="A0A084U5E7"/>
<evidence type="ECO:0000256" key="3">
    <source>
        <dbReference type="ARBA" id="ARBA00022475"/>
    </source>
</evidence>
<dbReference type="Pfam" id="PF04290">
    <property type="entry name" value="DctQ"/>
    <property type="match status" value="1"/>
</dbReference>
<gene>
    <name evidence="11" type="ORF">EL18_03393</name>
</gene>
<name>A0A084U5E7_9HYPH</name>
<dbReference type="InterPro" id="IPR055348">
    <property type="entry name" value="DctQ"/>
</dbReference>
<keyword evidence="12" id="KW-1185">Reference proteome</keyword>
<comment type="subunit">
    <text evidence="9">The complex comprises the extracytoplasmic solute receptor protein and the two transmembrane proteins.</text>
</comment>
<dbReference type="GO" id="GO:0005886">
    <property type="term" value="C:plasma membrane"/>
    <property type="evidence" value="ECO:0007669"/>
    <property type="project" value="UniProtKB-SubCell"/>
</dbReference>
<evidence type="ECO:0000313" key="11">
    <source>
        <dbReference type="EMBL" id="KFB08183.1"/>
    </source>
</evidence>
<organism evidence="11 12">
    <name type="scientific">Nitratireductor basaltis</name>
    <dbReference type="NCBI Taxonomy" id="472175"/>
    <lineage>
        <taxon>Bacteria</taxon>
        <taxon>Pseudomonadati</taxon>
        <taxon>Pseudomonadota</taxon>
        <taxon>Alphaproteobacteria</taxon>
        <taxon>Hyphomicrobiales</taxon>
        <taxon>Phyllobacteriaceae</taxon>
        <taxon>Nitratireductor</taxon>
    </lineage>
</organism>
<comment type="similarity">
    <text evidence="8 9">Belongs to the TRAP transporter small permease family.</text>
</comment>
<feature type="transmembrane region" description="Helical" evidence="9">
    <location>
        <begin position="65"/>
        <end position="87"/>
    </location>
</feature>
<evidence type="ECO:0000313" key="12">
    <source>
        <dbReference type="Proteomes" id="UP000053675"/>
    </source>
</evidence>
<dbReference type="InterPro" id="IPR007387">
    <property type="entry name" value="TRAP_DctQ"/>
</dbReference>
<proteinExistence type="inferred from homology"/>
<evidence type="ECO:0000256" key="5">
    <source>
        <dbReference type="ARBA" id="ARBA00022692"/>
    </source>
</evidence>
<keyword evidence="3" id="KW-1003">Cell membrane</keyword>